<evidence type="ECO:0000313" key="1">
    <source>
        <dbReference type="EMBL" id="KAK1937982.1"/>
    </source>
</evidence>
<name>A0AAD9GGG8_BABDI</name>
<protein>
    <submittedName>
        <fullName evidence="1">Variant erythrocyte surface antigen-1, beta subunit</fullName>
    </submittedName>
</protein>
<dbReference type="Proteomes" id="UP001195914">
    <property type="component" value="Unassembled WGS sequence"/>
</dbReference>
<gene>
    <name evidence="1" type="ORF">X943_001596</name>
</gene>
<dbReference type="EMBL" id="JAHBMH010000025">
    <property type="protein sequence ID" value="KAK1937982.1"/>
    <property type="molecule type" value="Genomic_DNA"/>
</dbReference>
<evidence type="ECO:0000313" key="2">
    <source>
        <dbReference type="Proteomes" id="UP001195914"/>
    </source>
</evidence>
<dbReference type="AlphaFoldDB" id="A0AAD9GGG8"/>
<keyword evidence="2" id="KW-1185">Reference proteome</keyword>
<reference evidence="1" key="1">
    <citation type="journal article" date="2014" name="Nucleic Acids Res.">
        <title>The evolutionary dynamics of variant antigen genes in Babesia reveal a history of genomic innovation underlying host-parasite interaction.</title>
        <authorList>
            <person name="Jackson A.P."/>
            <person name="Otto T.D."/>
            <person name="Darby A."/>
            <person name="Ramaprasad A."/>
            <person name="Xia D."/>
            <person name="Echaide I.E."/>
            <person name="Farber M."/>
            <person name="Gahlot S."/>
            <person name="Gamble J."/>
            <person name="Gupta D."/>
            <person name="Gupta Y."/>
            <person name="Jackson L."/>
            <person name="Malandrin L."/>
            <person name="Malas T.B."/>
            <person name="Moussa E."/>
            <person name="Nair M."/>
            <person name="Reid A.J."/>
            <person name="Sanders M."/>
            <person name="Sharma J."/>
            <person name="Tracey A."/>
            <person name="Quail M.A."/>
            <person name="Weir W."/>
            <person name="Wastling J.M."/>
            <person name="Hall N."/>
            <person name="Willadsen P."/>
            <person name="Lingelbach K."/>
            <person name="Shiels B."/>
            <person name="Tait A."/>
            <person name="Berriman M."/>
            <person name="Allred D.R."/>
            <person name="Pain A."/>
        </authorList>
    </citation>
    <scope>NUCLEOTIDE SEQUENCE</scope>
    <source>
        <strain evidence="1">1802A</strain>
    </source>
</reference>
<reference evidence="1" key="2">
    <citation type="submission" date="2021-05" db="EMBL/GenBank/DDBJ databases">
        <authorList>
            <person name="Pain A."/>
        </authorList>
    </citation>
    <scope>NUCLEOTIDE SEQUENCE</scope>
    <source>
        <strain evidence="1">1802A</strain>
    </source>
</reference>
<sequence length="494" mass="53042">MSSHNSLLVCPKNLKECMDWVLRVAGKDGQTGTKDNIDNLKKALEAVLPDFINNSDALTQLVQGLCLFLGYPSCLCSLKANVDKSRKDISGKLIQDFKAVQSCASITTLTLNCSNCIPKEILCKCCVISCIKELPGQSKKCSCPRLSNPSKDCQCKDPKGKCCKDFLSGLEACLSLLNLQTDLAVCTCDPKKCCETGKCNNKSCPVCVSKNFPDNAMTGLGICPMNPRKLAGKLEKFFETKASKTCSCTCGSTPGSSPSCCCLACPDKSCSSQNCFCSTPQCSCASKLKLPKAGNCPCKTFCSKIKDVKVLANSSEMTCCEGGKNCHCALDSGSKCTPKCCVVSDKSGAGSDHYQHSVKCMIRRVVKFFASFDPSSKNCSKLCCEIFCVLKCCEFLRDFYDKGNKKSCGKCNGKGGSGKNCPGSTLTSGSSNQKCCGGQISKCSKSNCCLGCQECREIKEAKKFSRALKALRFAGPCGLDLYRLLKDLLNFCSN</sequence>
<accession>A0AAD9GGG8</accession>
<proteinExistence type="predicted"/>
<feature type="non-terminal residue" evidence="1">
    <location>
        <position position="494"/>
    </location>
</feature>
<organism evidence="1 2">
    <name type="scientific">Babesia divergens</name>
    <dbReference type="NCBI Taxonomy" id="32595"/>
    <lineage>
        <taxon>Eukaryota</taxon>
        <taxon>Sar</taxon>
        <taxon>Alveolata</taxon>
        <taxon>Apicomplexa</taxon>
        <taxon>Aconoidasida</taxon>
        <taxon>Piroplasmida</taxon>
        <taxon>Babesiidae</taxon>
        <taxon>Babesia</taxon>
    </lineage>
</organism>
<comment type="caution">
    <text evidence="1">The sequence shown here is derived from an EMBL/GenBank/DDBJ whole genome shotgun (WGS) entry which is preliminary data.</text>
</comment>